<feature type="chain" id="PRO_5043930206" description="Cell wall-binding protein" evidence="2">
    <location>
        <begin position="23"/>
        <end position="237"/>
    </location>
</feature>
<keyword evidence="2" id="KW-0732">Signal</keyword>
<keyword evidence="1" id="KW-0677">Repeat</keyword>
<protein>
    <recommendedName>
        <fullName evidence="4">Cell wall-binding protein</fullName>
    </recommendedName>
</protein>
<gene>
    <name evidence="3" type="ORF">ABFV83_19825</name>
</gene>
<reference evidence="3" key="1">
    <citation type="submission" date="2024-06" db="EMBL/GenBank/DDBJ databases">
        <title>Lacrimispora cavernae sp. nov., a novel anaerobe isolated from bat guano pile inside a cave.</title>
        <authorList>
            <person name="Miller S.L."/>
            <person name="Lu N."/>
            <person name="King J."/>
            <person name="Sankaranarayanan K."/>
            <person name="Lawson P.A."/>
        </authorList>
    </citation>
    <scope>NUCLEOTIDE SEQUENCE</scope>
    <source>
        <strain evidence="3">BS-2</strain>
    </source>
</reference>
<sequence length="237" mass="27027">MKKFIILLSLMFCLTSSIVSYAGGWTQDSKGWKYIEDNGAMLADTWFKDPSNNCYYHFDSNGYMSTGIVNIEGRTFCFTKDGALQLNGKTSDGHFVDGTGQVIDDVNDGYTFILSSMTENKVGYNRLIVMSIKNECNKPFTIRPTCGILREGQKKTLYLYDTETRTFCNERIIRPDETLTICFVADSDISEFYVDESSRLQMYFVFNNEDFSCSGKLGIANRGHFSEEFLKNNKIIE</sequence>
<dbReference type="SUPFAM" id="SSF69360">
    <property type="entry name" value="Cell wall binding repeat"/>
    <property type="match status" value="1"/>
</dbReference>
<dbReference type="Gene3D" id="2.10.270.10">
    <property type="entry name" value="Cholin Binding"/>
    <property type="match status" value="1"/>
</dbReference>
<dbReference type="Pfam" id="PF01473">
    <property type="entry name" value="Choline_bind_1"/>
    <property type="match status" value="1"/>
</dbReference>
<evidence type="ECO:0000256" key="2">
    <source>
        <dbReference type="SAM" id="SignalP"/>
    </source>
</evidence>
<dbReference type="EMBL" id="CP157940">
    <property type="protein sequence ID" value="XBS54012.1"/>
    <property type="molecule type" value="Genomic_DNA"/>
</dbReference>
<accession>A0AAU7PPK4</accession>
<feature type="signal peptide" evidence="2">
    <location>
        <begin position="1"/>
        <end position="22"/>
    </location>
</feature>
<dbReference type="RefSeq" id="WP_349946361.1">
    <property type="nucleotide sequence ID" value="NZ_CP157940.1"/>
</dbReference>
<evidence type="ECO:0000256" key="1">
    <source>
        <dbReference type="ARBA" id="ARBA00022737"/>
    </source>
</evidence>
<evidence type="ECO:0000313" key="3">
    <source>
        <dbReference type="EMBL" id="XBS54012.1"/>
    </source>
</evidence>
<evidence type="ECO:0008006" key="4">
    <source>
        <dbReference type="Google" id="ProtNLM"/>
    </source>
</evidence>
<organism evidence="3">
    <name type="scientific">Lacrimispora sp. BS-2</name>
    <dbReference type="NCBI Taxonomy" id="3151850"/>
    <lineage>
        <taxon>Bacteria</taxon>
        <taxon>Bacillati</taxon>
        <taxon>Bacillota</taxon>
        <taxon>Clostridia</taxon>
        <taxon>Lachnospirales</taxon>
        <taxon>Lachnospiraceae</taxon>
        <taxon>Lacrimispora</taxon>
    </lineage>
</organism>
<name>A0AAU7PPK4_9FIRM</name>
<dbReference type="AlphaFoldDB" id="A0AAU7PPK4"/>
<dbReference type="InterPro" id="IPR018337">
    <property type="entry name" value="Cell_wall/Cho-bd_repeat"/>
</dbReference>
<proteinExistence type="predicted"/>